<evidence type="ECO:0000313" key="3">
    <source>
        <dbReference type="Proteomes" id="UP000250235"/>
    </source>
</evidence>
<protein>
    <submittedName>
        <fullName evidence="2">Uncharacterized protein</fullName>
    </submittedName>
</protein>
<accession>A0A2Z7B623</accession>
<name>A0A2Z7B623_9LAMI</name>
<dbReference type="EMBL" id="KV009701">
    <property type="protein sequence ID" value="KZV29027.1"/>
    <property type="molecule type" value="Genomic_DNA"/>
</dbReference>
<sequence length="325" mass="36002">MRGKRAIARAHSREEEKGRRMRPRSKILFDRFQSENEMLDTIWHNCIDQIRALAMIPLLGTVADPDPASQRGSGRTKIWPGDDQYNSKQANYEPFIGCFVDYLAGNSCLAPTKITRTPALHGITDSACKNQLVVVSVQYGPLNPYIPISSTTIGKSRVAKDPIAMHTSWRSNSDITSVTSTGYPCMSASGESSTTMHRLLPASGSHPIPPPDDPKFFPNNQQLLALNNSNDIVKDTSPLLPTADQKRYTQNVAFQLIKMTSPLISDWFLKPTAGHSAGTIPHNATVDSATIQQSTPKRLTNTCHFLVNPRTHATAASRHLFKRYY</sequence>
<evidence type="ECO:0000256" key="1">
    <source>
        <dbReference type="SAM" id="MobiDB-lite"/>
    </source>
</evidence>
<feature type="region of interest" description="Disordered" evidence="1">
    <location>
        <begin position="1"/>
        <end position="21"/>
    </location>
</feature>
<proteinExistence type="predicted"/>
<feature type="compositionally biased region" description="Basic residues" evidence="1">
    <location>
        <begin position="1"/>
        <end position="10"/>
    </location>
</feature>
<dbReference type="AlphaFoldDB" id="A0A2Z7B623"/>
<reference evidence="2 3" key="1">
    <citation type="journal article" date="2015" name="Proc. Natl. Acad. Sci. U.S.A.">
        <title>The resurrection genome of Boea hygrometrica: A blueprint for survival of dehydration.</title>
        <authorList>
            <person name="Xiao L."/>
            <person name="Yang G."/>
            <person name="Zhang L."/>
            <person name="Yang X."/>
            <person name="Zhao S."/>
            <person name="Ji Z."/>
            <person name="Zhou Q."/>
            <person name="Hu M."/>
            <person name="Wang Y."/>
            <person name="Chen M."/>
            <person name="Xu Y."/>
            <person name="Jin H."/>
            <person name="Xiao X."/>
            <person name="Hu G."/>
            <person name="Bao F."/>
            <person name="Hu Y."/>
            <person name="Wan P."/>
            <person name="Li L."/>
            <person name="Deng X."/>
            <person name="Kuang T."/>
            <person name="Xiang C."/>
            <person name="Zhu J.K."/>
            <person name="Oliver M.J."/>
            <person name="He Y."/>
        </authorList>
    </citation>
    <scope>NUCLEOTIDE SEQUENCE [LARGE SCALE GENOMIC DNA]</scope>
    <source>
        <strain evidence="3">cv. XS01</strain>
    </source>
</reference>
<dbReference type="Proteomes" id="UP000250235">
    <property type="component" value="Unassembled WGS sequence"/>
</dbReference>
<organism evidence="2 3">
    <name type="scientific">Dorcoceras hygrometricum</name>
    <dbReference type="NCBI Taxonomy" id="472368"/>
    <lineage>
        <taxon>Eukaryota</taxon>
        <taxon>Viridiplantae</taxon>
        <taxon>Streptophyta</taxon>
        <taxon>Embryophyta</taxon>
        <taxon>Tracheophyta</taxon>
        <taxon>Spermatophyta</taxon>
        <taxon>Magnoliopsida</taxon>
        <taxon>eudicotyledons</taxon>
        <taxon>Gunneridae</taxon>
        <taxon>Pentapetalae</taxon>
        <taxon>asterids</taxon>
        <taxon>lamiids</taxon>
        <taxon>Lamiales</taxon>
        <taxon>Gesneriaceae</taxon>
        <taxon>Didymocarpoideae</taxon>
        <taxon>Trichosporeae</taxon>
        <taxon>Loxocarpinae</taxon>
        <taxon>Dorcoceras</taxon>
    </lineage>
</organism>
<gene>
    <name evidence="2" type="ORF">F511_05875</name>
</gene>
<evidence type="ECO:0000313" key="2">
    <source>
        <dbReference type="EMBL" id="KZV29027.1"/>
    </source>
</evidence>
<keyword evidence="3" id="KW-1185">Reference proteome</keyword>